<gene>
    <name evidence="2" type="ORF">RFM23_12250</name>
</gene>
<keyword evidence="1" id="KW-0812">Transmembrane</keyword>
<dbReference type="EMBL" id="JAVIIP010000005">
    <property type="protein sequence ID" value="MDX8538389.1"/>
    <property type="molecule type" value="Genomic_DNA"/>
</dbReference>
<organism evidence="2 3">
    <name type="scientific">Mesorhizobium abyssinicae</name>
    <dbReference type="NCBI Taxonomy" id="1209958"/>
    <lineage>
        <taxon>Bacteria</taxon>
        <taxon>Pseudomonadati</taxon>
        <taxon>Pseudomonadota</taxon>
        <taxon>Alphaproteobacteria</taxon>
        <taxon>Hyphomicrobiales</taxon>
        <taxon>Phyllobacteriaceae</taxon>
        <taxon>Mesorhizobium</taxon>
    </lineage>
</organism>
<dbReference type="Proteomes" id="UP001276564">
    <property type="component" value="Unassembled WGS sequence"/>
</dbReference>
<keyword evidence="1" id="KW-1133">Transmembrane helix</keyword>
<evidence type="ECO:0000313" key="2">
    <source>
        <dbReference type="EMBL" id="MDX8538389.1"/>
    </source>
</evidence>
<keyword evidence="1" id="KW-0472">Membrane</keyword>
<name>A0ABU5AM73_9HYPH</name>
<sequence>MRLPWFGKSRRADRRRSSPVHHTEIIADVPVPERGEAVRFFSRRLVGPGRLRRFSNRDLRESLLFSFLLVVAATLPVVWWAPICAWSSKLRLKRHLRKDFPRYAAAVRTVLGDRVDAQALFRQLLAAVHRRQLLLAAHLTGHGWSPEIRLEGLEGLRAALRRGRGAIIWCDQFTAQTIIGKRALHAAGLETHQVSVNFHGFSDSVFGLRFLNRPLIAVENRYLKSRVVFERGDAYQVTVRMQRMLRENGIVLMTNTTHAGTTFTEVGIGESGWTQLASAPANFAARGGTALFAMSTFETVPFREYRAVISPELAPPARPASAATRDMAAKNLETQARYILLKRDRLLEAMKLYPEQMMVWAGAQRFTERSGDTTDAGADISS</sequence>
<reference evidence="2 3" key="1">
    <citation type="submission" date="2023-08" db="EMBL/GenBank/DDBJ databases">
        <title>Implementing the SeqCode for naming new Mesorhizobium species isolated from Vachellia karroo root nodules.</title>
        <authorList>
            <person name="Van Lill M."/>
        </authorList>
    </citation>
    <scope>NUCLEOTIDE SEQUENCE [LARGE SCALE GENOMIC DNA]</scope>
    <source>
        <strain evidence="2 3">VK4B</strain>
    </source>
</reference>
<comment type="caution">
    <text evidence="2">The sequence shown here is derived from an EMBL/GenBank/DDBJ whole genome shotgun (WGS) entry which is preliminary data.</text>
</comment>
<protein>
    <recommendedName>
        <fullName evidence="4">Lauroyl acyltransferase</fullName>
    </recommendedName>
</protein>
<evidence type="ECO:0000313" key="3">
    <source>
        <dbReference type="Proteomes" id="UP001276564"/>
    </source>
</evidence>
<feature type="transmembrane region" description="Helical" evidence="1">
    <location>
        <begin position="62"/>
        <end position="81"/>
    </location>
</feature>
<evidence type="ECO:0000256" key="1">
    <source>
        <dbReference type="SAM" id="Phobius"/>
    </source>
</evidence>
<accession>A0ABU5AM73</accession>
<evidence type="ECO:0008006" key="4">
    <source>
        <dbReference type="Google" id="ProtNLM"/>
    </source>
</evidence>
<keyword evidence="3" id="KW-1185">Reference proteome</keyword>
<dbReference type="RefSeq" id="WP_127311279.1">
    <property type="nucleotide sequence ID" value="NZ_JARAKC010000010.1"/>
</dbReference>
<proteinExistence type="predicted"/>